<evidence type="ECO:0000256" key="6">
    <source>
        <dbReference type="ARBA" id="ARBA00022723"/>
    </source>
</evidence>
<organism evidence="11 12">
    <name type="scientific">Daejeonella rubra</name>
    <dbReference type="NCBI Taxonomy" id="990371"/>
    <lineage>
        <taxon>Bacteria</taxon>
        <taxon>Pseudomonadati</taxon>
        <taxon>Bacteroidota</taxon>
        <taxon>Sphingobacteriia</taxon>
        <taxon>Sphingobacteriales</taxon>
        <taxon>Sphingobacteriaceae</taxon>
        <taxon>Daejeonella</taxon>
    </lineage>
</organism>
<dbReference type="NCBIfam" id="TIGR00150">
    <property type="entry name" value="T6A_YjeE"/>
    <property type="match status" value="1"/>
</dbReference>
<evidence type="ECO:0000256" key="8">
    <source>
        <dbReference type="ARBA" id="ARBA00022840"/>
    </source>
</evidence>
<dbReference type="AlphaFoldDB" id="A0A1G9RLS6"/>
<dbReference type="OrthoDB" id="9815896at2"/>
<dbReference type="InterPro" id="IPR027417">
    <property type="entry name" value="P-loop_NTPase"/>
</dbReference>
<dbReference type="Pfam" id="PF02367">
    <property type="entry name" value="TsaE"/>
    <property type="match status" value="1"/>
</dbReference>
<reference evidence="12" key="1">
    <citation type="submission" date="2016-10" db="EMBL/GenBank/DDBJ databases">
        <authorList>
            <person name="Varghese N."/>
            <person name="Submissions S."/>
        </authorList>
    </citation>
    <scope>NUCLEOTIDE SEQUENCE [LARGE SCALE GENOMIC DNA]</scope>
    <source>
        <strain evidence="12">DSM 24536</strain>
    </source>
</reference>
<evidence type="ECO:0000256" key="9">
    <source>
        <dbReference type="ARBA" id="ARBA00022842"/>
    </source>
</evidence>
<evidence type="ECO:0000256" key="7">
    <source>
        <dbReference type="ARBA" id="ARBA00022741"/>
    </source>
</evidence>
<dbReference type="GO" id="GO:0005524">
    <property type="term" value="F:ATP binding"/>
    <property type="evidence" value="ECO:0007669"/>
    <property type="project" value="UniProtKB-KW"/>
</dbReference>
<comment type="similarity">
    <text evidence="2">Belongs to the TsaE family.</text>
</comment>
<keyword evidence="9" id="KW-0460">Magnesium</keyword>
<dbReference type="GO" id="GO:0005737">
    <property type="term" value="C:cytoplasm"/>
    <property type="evidence" value="ECO:0007669"/>
    <property type="project" value="UniProtKB-SubCell"/>
</dbReference>
<dbReference type="GO" id="GO:0002949">
    <property type="term" value="P:tRNA threonylcarbamoyladenosine modification"/>
    <property type="evidence" value="ECO:0007669"/>
    <property type="project" value="InterPro"/>
</dbReference>
<dbReference type="InterPro" id="IPR003442">
    <property type="entry name" value="T6A_TsaE"/>
</dbReference>
<evidence type="ECO:0000313" key="11">
    <source>
        <dbReference type="EMBL" id="SDM24203.1"/>
    </source>
</evidence>
<sequence>MEILIDQENELPAAASALLKFAGNEKIFLFEGEMGAGKTTLIKSLCLQLGMIDNVSSPTYSIVNEYVFPEGKIYHFDFFRIKDESEAFDIGFEEYLMSGEYCFIEWPEMIAGLWPEHFIEIKVVEAETGIRKISAHKI</sequence>
<dbReference type="EMBL" id="FNHH01000008">
    <property type="protein sequence ID" value="SDM24203.1"/>
    <property type="molecule type" value="Genomic_DNA"/>
</dbReference>
<keyword evidence="7" id="KW-0547">Nucleotide-binding</keyword>
<comment type="subcellular location">
    <subcellularLocation>
        <location evidence="1">Cytoplasm</location>
    </subcellularLocation>
</comment>
<dbReference type="GO" id="GO:0046872">
    <property type="term" value="F:metal ion binding"/>
    <property type="evidence" value="ECO:0007669"/>
    <property type="project" value="UniProtKB-KW"/>
</dbReference>
<protein>
    <recommendedName>
        <fullName evidence="3">tRNA threonylcarbamoyladenosine biosynthesis protein TsaE</fullName>
    </recommendedName>
    <alternativeName>
        <fullName evidence="10">t(6)A37 threonylcarbamoyladenosine biosynthesis protein TsaE</fullName>
    </alternativeName>
</protein>
<evidence type="ECO:0000256" key="3">
    <source>
        <dbReference type="ARBA" id="ARBA00019010"/>
    </source>
</evidence>
<evidence type="ECO:0000256" key="2">
    <source>
        <dbReference type="ARBA" id="ARBA00007599"/>
    </source>
</evidence>
<evidence type="ECO:0000256" key="1">
    <source>
        <dbReference type="ARBA" id="ARBA00004496"/>
    </source>
</evidence>
<gene>
    <name evidence="11" type="ORF">SAMN05421813_10872</name>
</gene>
<name>A0A1G9RLS6_9SPHI</name>
<keyword evidence="4" id="KW-0963">Cytoplasm</keyword>
<evidence type="ECO:0000256" key="4">
    <source>
        <dbReference type="ARBA" id="ARBA00022490"/>
    </source>
</evidence>
<evidence type="ECO:0000256" key="10">
    <source>
        <dbReference type="ARBA" id="ARBA00032441"/>
    </source>
</evidence>
<keyword evidence="6" id="KW-0479">Metal-binding</keyword>
<dbReference type="Proteomes" id="UP000199226">
    <property type="component" value="Unassembled WGS sequence"/>
</dbReference>
<keyword evidence="12" id="KW-1185">Reference proteome</keyword>
<proteinExistence type="inferred from homology"/>
<dbReference type="RefSeq" id="WP_090703148.1">
    <property type="nucleotide sequence ID" value="NZ_FNHH01000008.1"/>
</dbReference>
<dbReference type="PANTHER" id="PTHR33540:SF2">
    <property type="entry name" value="TRNA THREONYLCARBAMOYLADENOSINE BIOSYNTHESIS PROTEIN TSAE"/>
    <property type="match status" value="1"/>
</dbReference>
<dbReference type="Gene3D" id="3.40.50.300">
    <property type="entry name" value="P-loop containing nucleotide triphosphate hydrolases"/>
    <property type="match status" value="1"/>
</dbReference>
<keyword evidence="5" id="KW-0819">tRNA processing</keyword>
<accession>A0A1G9RLS6</accession>
<dbReference type="PANTHER" id="PTHR33540">
    <property type="entry name" value="TRNA THREONYLCARBAMOYLADENOSINE BIOSYNTHESIS PROTEIN TSAE"/>
    <property type="match status" value="1"/>
</dbReference>
<dbReference type="STRING" id="990371.SAMN05421813_10872"/>
<keyword evidence="8" id="KW-0067">ATP-binding</keyword>
<evidence type="ECO:0000313" key="12">
    <source>
        <dbReference type="Proteomes" id="UP000199226"/>
    </source>
</evidence>
<evidence type="ECO:0000256" key="5">
    <source>
        <dbReference type="ARBA" id="ARBA00022694"/>
    </source>
</evidence>
<dbReference type="SUPFAM" id="SSF52540">
    <property type="entry name" value="P-loop containing nucleoside triphosphate hydrolases"/>
    <property type="match status" value="1"/>
</dbReference>